<accession>A0A4P7NRN2</accession>
<evidence type="ECO:0000313" key="4">
    <source>
        <dbReference type="EMBL" id="QBZ65077.1"/>
    </source>
</evidence>
<dbReference type="InterPro" id="IPR020476">
    <property type="entry name" value="Nudix_hydrolase"/>
</dbReference>
<organism evidence="4 5">
    <name type="scientific">Pyricularia oryzae</name>
    <name type="common">Rice blast fungus</name>
    <name type="synonym">Magnaporthe oryzae</name>
    <dbReference type="NCBI Taxonomy" id="318829"/>
    <lineage>
        <taxon>Eukaryota</taxon>
        <taxon>Fungi</taxon>
        <taxon>Dikarya</taxon>
        <taxon>Ascomycota</taxon>
        <taxon>Pezizomycotina</taxon>
        <taxon>Sordariomycetes</taxon>
        <taxon>Sordariomycetidae</taxon>
        <taxon>Magnaporthales</taxon>
        <taxon>Pyriculariaceae</taxon>
        <taxon>Pyricularia</taxon>
    </lineage>
</organism>
<dbReference type="GO" id="GO:0006203">
    <property type="term" value="P:dGTP catabolic process"/>
    <property type="evidence" value="ECO:0007669"/>
    <property type="project" value="TreeGrafter"/>
</dbReference>
<evidence type="ECO:0000259" key="3">
    <source>
        <dbReference type="PROSITE" id="PS51462"/>
    </source>
</evidence>
<feature type="domain" description="Nudix hydrolase" evidence="3">
    <location>
        <begin position="6"/>
        <end position="140"/>
    </location>
</feature>
<dbReference type="PANTHER" id="PTHR16099">
    <property type="entry name" value="8-OXO-DGTP DIPHOSPHATES NUDT15"/>
    <property type="match status" value="1"/>
</dbReference>
<dbReference type="GO" id="GO:0005829">
    <property type="term" value="C:cytosol"/>
    <property type="evidence" value="ECO:0007669"/>
    <property type="project" value="TreeGrafter"/>
</dbReference>
<dbReference type="GO" id="GO:0035539">
    <property type="term" value="F:8-oxo-7,8-dihydrodeoxyguanosine triphosphate pyrophosphatase activity"/>
    <property type="evidence" value="ECO:0007669"/>
    <property type="project" value="TreeGrafter"/>
</dbReference>
<dbReference type="Pfam" id="PF00293">
    <property type="entry name" value="NUDIX"/>
    <property type="match status" value="1"/>
</dbReference>
<dbReference type="PROSITE" id="PS51462">
    <property type="entry name" value="NUDIX"/>
    <property type="match status" value="1"/>
</dbReference>
<proteinExistence type="inferred from homology"/>
<reference evidence="4 5" key="1">
    <citation type="journal article" date="2019" name="Mol. Biol. Evol.">
        <title>Blast fungal genomes show frequent chromosomal changes, gene gains and losses, and effector gene turnover.</title>
        <authorList>
            <person name="Gomez Luciano L.B."/>
            <person name="Jason Tsai I."/>
            <person name="Chuma I."/>
            <person name="Tosa Y."/>
            <person name="Chen Y.H."/>
            <person name="Li J.Y."/>
            <person name="Li M.Y."/>
            <person name="Jade Lu M.Y."/>
            <person name="Nakayashiki H."/>
            <person name="Li W.H."/>
        </authorList>
    </citation>
    <scope>NUCLEOTIDE SEQUENCE [LARGE SCALE GENOMIC DNA]</scope>
    <source>
        <strain evidence="4">MZ5-1-6</strain>
    </source>
</reference>
<sequence>MSSEARPKIGVAALVYGPDKRLIIGRRKSPIGRGQWGFPGGHLEYGESVVTCAERETLEETGLRIRGVRIAAVAESVFHDLHMHYITLFVHCEMQDPDAQPETLEPEKCEGWEWKSWDQIKTMANQGGETDELFAPIINLLRTQPDFGNEI</sequence>
<dbReference type="EMBL" id="CP034209">
    <property type="protein sequence ID" value="QBZ65077.1"/>
    <property type="molecule type" value="Genomic_DNA"/>
</dbReference>
<evidence type="ECO:0000313" key="5">
    <source>
        <dbReference type="Proteomes" id="UP000294847"/>
    </source>
</evidence>
<dbReference type="Proteomes" id="UP000294847">
    <property type="component" value="Chromosome 6"/>
</dbReference>
<dbReference type="InterPro" id="IPR020084">
    <property type="entry name" value="NUDIX_hydrolase_CS"/>
</dbReference>
<gene>
    <name evidence="4" type="ORF">PoMZ_06781</name>
</gene>
<evidence type="ECO:0000256" key="2">
    <source>
        <dbReference type="RuleBase" id="RU003476"/>
    </source>
</evidence>
<keyword evidence="1 2" id="KW-0378">Hydrolase</keyword>
<name>A0A4P7NRN2_PYROR</name>
<dbReference type="SUPFAM" id="SSF55811">
    <property type="entry name" value="Nudix"/>
    <property type="match status" value="1"/>
</dbReference>
<protein>
    <recommendedName>
        <fullName evidence="3">Nudix hydrolase domain-containing protein</fullName>
    </recommendedName>
</protein>
<dbReference type="AlphaFoldDB" id="A0A4P7NRN2"/>
<dbReference type="InterPro" id="IPR000086">
    <property type="entry name" value="NUDIX_hydrolase_dom"/>
</dbReference>
<comment type="similarity">
    <text evidence="2">Belongs to the Nudix hydrolase family.</text>
</comment>
<dbReference type="InterPro" id="IPR015797">
    <property type="entry name" value="NUDIX_hydrolase-like_dom_sf"/>
</dbReference>
<dbReference type="PANTHER" id="PTHR16099:SF5">
    <property type="entry name" value="NUCLEOTIDE TRIPHOSPHATE DIPHOSPHATASE NUDT15"/>
    <property type="match status" value="1"/>
</dbReference>
<dbReference type="FunFam" id="3.90.79.10:FF:000060">
    <property type="entry name" value="Nudix hydrolase 1"/>
    <property type="match status" value="1"/>
</dbReference>
<evidence type="ECO:0000256" key="1">
    <source>
        <dbReference type="ARBA" id="ARBA00022801"/>
    </source>
</evidence>
<dbReference type="PROSITE" id="PS00893">
    <property type="entry name" value="NUDIX_BOX"/>
    <property type="match status" value="1"/>
</dbReference>
<dbReference type="Gene3D" id="3.90.79.10">
    <property type="entry name" value="Nucleoside Triphosphate Pyrophosphohydrolase"/>
    <property type="match status" value="1"/>
</dbReference>
<dbReference type="CDD" id="cd04678">
    <property type="entry name" value="NUDIX_MTH2_Nudt15"/>
    <property type="match status" value="1"/>
</dbReference>
<dbReference type="PRINTS" id="PR00502">
    <property type="entry name" value="NUDIXFAMILY"/>
</dbReference>